<feature type="domain" description="ATP-dependent RecD2 DNA helicase-like helix-hairpin-helix" evidence="4">
    <location>
        <begin position="161"/>
        <end position="249"/>
    </location>
</feature>
<dbReference type="Pfam" id="PF13538">
    <property type="entry name" value="UvrD_C_2"/>
    <property type="match status" value="1"/>
</dbReference>
<evidence type="ECO:0000256" key="1">
    <source>
        <dbReference type="ARBA" id="ARBA00022741"/>
    </source>
</evidence>
<keyword evidence="6" id="KW-1185">Reference proteome</keyword>
<organism evidence="5 6">
    <name type="scientific">Lysinibacillus zambalensis</name>
    <dbReference type="NCBI Taxonomy" id="3160866"/>
    <lineage>
        <taxon>Bacteria</taxon>
        <taxon>Bacillati</taxon>
        <taxon>Bacillota</taxon>
        <taxon>Bacilli</taxon>
        <taxon>Bacillales</taxon>
        <taxon>Bacillaceae</taxon>
        <taxon>Lysinibacillus</taxon>
    </lineage>
</organism>
<gene>
    <name evidence="5" type="ORF">ABNX05_18085</name>
</gene>
<evidence type="ECO:0000259" key="3">
    <source>
        <dbReference type="Pfam" id="PF13538"/>
    </source>
</evidence>
<dbReference type="PANTHER" id="PTHR43788">
    <property type="entry name" value="DNA2/NAM7 HELICASE FAMILY MEMBER"/>
    <property type="match status" value="1"/>
</dbReference>
<dbReference type="Gene3D" id="2.30.30.940">
    <property type="match status" value="1"/>
</dbReference>
<dbReference type="CDD" id="cd17933">
    <property type="entry name" value="DEXSc_RecD-like"/>
    <property type="match status" value="1"/>
</dbReference>
<evidence type="ECO:0000313" key="6">
    <source>
        <dbReference type="Proteomes" id="UP001478862"/>
    </source>
</evidence>
<reference evidence="5 6" key="1">
    <citation type="submission" date="2024-06" db="EMBL/GenBank/DDBJ databases">
        <title>Lysinibacillus zambalefons sp. nov., a Novel Firmicute Isolated from the Poon Bato Zambales Hyperalkaline Spring.</title>
        <authorList>
            <person name="Aja J.A."/>
            <person name="Lazaro J.E.H."/>
            <person name="Llorin L.D."/>
            <person name="Lim K.R."/>
            <person name="Teodosio J."/>
            <person name="Dalisay D.S."/>
        </authorList>
    </citation>
    <scope>NUCLEOTIDE SEQUENCE [LARGE SCALE GENOMIC DNA]</scope>
    <source>
        <strain evidence="5 6">M3</strain>
    </source>
</reference>
<evidence type="ECO:0000259" key="4">
    <source>
        <dbReference type="Pfam" id="PF14490"/>
    </source>
</evidence>
<protein>
    <submittedName>
        <fullName evidence="5">AAA family ATPase</fullName>
    </submittedName>
</protein>
<dbReference type="Gene3D" id="3.40.50.300">
    <property type="entry name" value="P-loop containing nucleotide triphosphate hydrolases"/>
    <property type="match status" value="2"/>
</dbReference>
<accession>A0ABV1MVK3</accession>
<comment type="caution">
    <text evidence="5">The sequence shown here is derived from an EMBL/GenBank/DDBJ whole genome shotgun (WGS) entry which is preliminary data.</text>
</comment>
<sequence length="816" mass="92395">MKLPNILHQNTNRLKVKVAKVLYYKEESMWGIVSVAPTKIEDDFEPELNRYNNFVIRGYIPMAMNVGQEYDIEVSDLQTDAKYGEFYEIIRIHVEALDTVEAQQRFLQAVLSEYQSKLIIEAFPNNMIVDDIRDNIIDITTIKGFGEATALKIKREIKRNKDLGALISELADLNPSGRMLNKIVEKFGNSTIALYKAKESLYYLCIVSGLSFKRIDNVALMRGEDKFGAKRIKAYSEYYFDELANQGHSWVNEREFLEQAIKELDVNGTYIRKYMKSEDGKKNFYWQQEDKRISSILMYNNERNILRNLLRLATRYEAPIGFDVDEAIKDAEAALDVKYTEEQKNAICESVLHGVFIINGKGGTGKTTVVKGIVEVLNSLGLTYKACALSGKASQVLLSKDIDSATIHRTFGIGIKKSDDDEIGDGKSFYDVIIIDESSMVDAGLFSQMLSKVQDGAKVILVGDSGQLSGIGHGDVLRDLLQTQYFKTIELNQVHRQAQDSGIIELATKIREGVQVCSANQEGMTKFGKNEDMIMVNYQNKEDMPENVERVLRGQAKNIKTPKDLMDFQVVVAMKERGAMSAKAINNLAQSVFNDLEKPFVSHNGYDFREGDKVIVKGNSYEISYYDDLEHYYNVRDQELTENEIQEHLSTLETDEERIEFYDSIPTSNTGDLFNGTMGIIVDVFEKMDYNTNKIVQCLMINFEGLGIKVYQQSELDSLELAYTVTCHRIQGSTIKNVVVILDYSAYSLLCRQWVYTAITRASKKCVFLVQSSALVKAIGTDASGNRQTFLGDMIRELHKAKGDLETVIKQVAKLQ</sequence>
<name>A0ABV1MVK3_9BACI</name>
<evidence type="ECO:0000313" key="5">
    <source>
        <dbReference type="EMBL" id="MEQ6356536.1"/>
    </source>
</evidence>
<dbReference type="RefSeq" id="WP_349660981.1">
    <property type="nucleotide sequence ID" value="NZ_JBEGDG010000015.1"/>
</dbReference>
<keyword evidence="1" id="KW-0547">Nucleotide-binding</keyword>
<dbReference type="EMBL" id="JBEGDG010000015">
    <property type="protein sequence ID" value="MEQ6356536.1"/>
    <property type="molecule type" value="Genomic_DNA"/>
</dbReference>
<evidence type="ECO:0000256" key="2">
    <source>
        <dbReference type="ARBA" id="ARBA00022840"/>
    </source>
</evidence>
<dbReference type="InterPro" id="IPR029493">
    <property type="entry name" value="RecD2-like_HHH"/>
</dbReference>
<dbReference type="InterPro" id="IPR027417">
    <property type="entry name" value="P-loop_NTPase"/>
</dbReference>
<proteinExistence type="predicted"/>
<dbReference type="SUPFAM" id="SSF52540">
    <property type="entry name" value="P-loop containing nucleoside triphosphate hydrolases"/>
    <property type="match status" value="2"/>
</dbReference>
<dbReference type="InterPro" id="IPR050534">
    <property type="entry name" value="Coronavir_polyprotein_1ab"/>
</dbReference>
<dbReference type="Pfam" id="PF14490">
    <property type="entry name" value="HHH_RecD2"/>
    <property type="match status" value="1"/>
</dbReference>
<dbReference type="CDD" id="cd18809">
    <property type="entry name" value="SF1_C_RecD"/>
    <property type="match status" value="1"/>
</dbReference>
<dbReference type="InterPro" id="IPR027785">
    <property type="entry name" value="UvrD-like_helicase_C"/>
</dbReference>
<dbReference type="Gene3D" id="1.10.10.2220">
    <property type="match status" value="1"/>
</dbReference>
<dbReference type="PANTHER" id="PTHR43788:SF6">
    <property type="entry name" value="DNA HELICASE B"/>
    <property type="match status" value="1"/>
</dbReference>
<keyword evidence="2" id="KW-0067">ATP-binding</keyword>
<dbReference type="Proteomes" id="UP001478862">
    <property type="component" value="Unassembled WGS sequence"/>
</dbReference>
<dbReference type="Pfam" id="PF13604">
    <property type="entry name" value="AAA_30"/>
    <property type="match status" value="1"/>
</dbReference>
<feature type="domain" description="UvrD-like helicase C-terminal" evidence="3">
    <location>
        <begin position="722"/>
        <end position="768"/>
    </location>
</feature>